<dbReference type="SUPFAM" id="SSF53383">
    <property type="entry name" value="PLP-dependent transferases"/>
    <property type="match status" value="1"/>
</dbReference>
<evidence type="ECO:0000256" key="1">
    <source>
        <dbReference type="ARBA" id="ARBA00022898"/>
    </source>
</evidence>
<dbReference type="Gene3D" id="3.40.640.10">
    <property type="entry name" value="Type I PLP-dependent aspartate aminotransferase-like (Major domain)"/>
    <property type="match status" value="1"/>
</dbReference>
<proteinExistence type="inferred from homology"/>
<dbReference type="Gene3D" id="3.90.1150.10">
    <property type="entry name" value="Aspartate Aminotransferase, domain 1"/>
    <property type="match status" value="1"/>
</dbReference>
<dbReference type="AlphaFoldDB" id="A0A081N1V4"/>
<evidence type="ECO:0000256" key="5">
    <source>
        <dbReference type="RuleBase" id="RU004508"/>
    </source>
</evidence>
<dbReference type="GO" id="GO:0008483">
    <property type="term" value="F:transaminase activity"/>
    <property type="evidence" value="ECO:0007669"/>
    <property type="project" value="TreeGrafter"/>
</dbReference>
<dbReference type="GO" id="GO:0000271">
    <property type="term" value="P:polysaccharide biosynthetic process"/>
    <property type="evidence" value="ECO:0007669"/>
    <property type="project" value="TreeGrafter"/>
</dbReference>
<comment type="caution">
    <text evidence="6">The sequence shown here is derived from an EMBL/GenBank/DDBJ whole genome shotgun (WGS) entry which is preliminary data.</text>
</comment>
<keyword evidence="1 4" id="KW-0663">Pyridoxal phosphate</keyword>
<reference evidence="6 7" key="1">
    <citation type="submission" date="2014-06" db="EMBL/GenBank/DDBJ databases">
        <title>Whole Genome Sequences of Three Symbiotic Endozoicomonas Bacteria.</title>
        <authorList>
            <person name="Neave M.J."/>
            <person name="Apprill A."/>
            <person name="Voolstra C.R."/>
        </authorList>
    </citation>
    <scope>NUCLEOTIDE SEQUENCE [LARGE SCALE GENOMIC DNA]</scope>
    <source>
        <strain evidence="6 7">LMG 24815</strain>
    </source>
</reference>
<dbReference type="Pfam" id="PF01041">
    <property type="entry name" value="DegT_DnrJ_EryC1"/>
    <property type="match status" value="1"/>
</dbReference>
<feature type="modified residue" description="N6-(pyridoxal phosphate)lysine" evidence="4">
    <location>
        <position position="185"/>
    </location>
</feature>
<protein>
    <submittedName>
        <fullName evidence="6">Erythromycin biosynthesis sensory transduction protein eryC1</fullName>
    </submittedName>
</protein>
<dbReference type="PANTHER" id="PTHR30244:SF36">
    <property type="entry name" value="3-OXO-GLUCOSE-6-PHOSPHATE:GLUTAMATE AMINOTRANSFERASE"/>
    <property type="match status" value="1"/>
</dbReference>
<dbReference type="RefSeq" id="WP_034877786.1">
    <property type="nucleotide sequence ID" value="NZ_JOKG01000004.1"/>
</dbReference>
<dbReference type="EMBL" id="JOKG01000004">
    <property type="protein sequence ID" value="KEQ12427.1"/>
    <property type="molecule type" value="Genomic_DNA"/>
</dbReference>
<evidence type="ECO:0000256" key="3">
    <source>
        <dbReference type="PIRSR" id="PIRSR000390-1"/>
    </source>
</evidence>
<dbReference type="InterPro" id="IPR000653">
    <property type="entry name" value="DegT/StrS_aminotransferase"/>
</dbReference>
<sequence>MISMVDPTVWHASIQNELEQAALEVLRSGRFIMGSNVAAFEQEVAEYLGSRYAISCANGTDALVLALTAAGIVAGDEVITTPFSFFATAEAIVQVGACPVFVDINPESFNLDVDLLEQALSDKTKAVLPVHLFGLPVEVKKIQAFCHQHGLWLLEDCAQSFGASVEGQHTGTYGHFGCFSFFPSKNLGGFGDGGLVITQDKALAEQLIQLRNHGSQQPYLHHQIGYNSRLDELQAALLRVKLRHIDEYNRQRQQVAEWYWQAFCRSDIQLPEGEGHVFHQYTVLLEHRDLVRQALEQNHIASAIYYQMPLHRQPALMDVAKFSQLPVAEKISRHCLSLPVFPGMSQNQVNTVAEQVLLFGSGH</sequence>
<evidence type="ECO:0000256" key="2">
    <source>
        <dbReference type="ARBA" id="ARBA00037999"/>
    </source>
</evidence>
<evidence type="ECO:0000313" key="7">
    <source>
        <dbReference type="Proteomes" id="UP000028006"/>
    </source>
</evidence>
<dbReference type="InterPro" id="IPR015421">
    <property type="entry name" value="PyrdxlP-dep_Trfase_major"/>
</dbReference>
<dbReference type="GO" id="GO:0030170">
    <property type="term" value="F:pyridoxal phosphate binding"/>
    <property type="evidence" value="ECO:0007669"/>
    <property type="project" value="UniProtKB-ARBA"/>
</dbReference>
<accession>A0A081N1V4</accession>
<dbReference type="InterPro" id="IPR015424">
    <property type="entry name" value="PyrdxlP-dep_Trfase"/>
</dbReference>
<dbReference type="FunFam" id="3.40.640.10:FF:000089">
    <property type="entry name" value="Aminotransferase, DegT/DnrJ/EryC1/StrS family"/>
    <property type="match status" value="1"/>
</dbReference>
<evidence type="ECO:0000256" key="4">
    <source>
        <dbReference type="PIRSR" id="PIRSR000390-2"/>
    </source>
</evidence>
<dbReference type="InterPro" id="IPR015422">
    <property type="entry name" value="PyrdxlP-dep_Trfase_small"/>
</dbReference>
<dbReference type="eggNOG" id="COG0399">
    <property type="taxonomic scope" value="Bacteria"/>
</dbReference>
<dbReference type="CDD" id="cd00616">
    <property type="entry name" value="AHBA_syn"/>
    <property type="match status" value="1"/>
</dbReference>
<evidence type="ECO:0000313" key="6">
    <source>
        <dbReference type="EMBL" id="KEQ12427.1"/>
    </source>
</evidence>
<dbReference type="PANTHER" id="PTHR30244">
    <property type="entry name" value="TRANSAMINASE"/>
    <property type="match status" value="1"/>
</dbReference>
<dbReference type="PIRSF" id="PIRSF000390">
    <property type="entry name" value="PLP_StrS"/>
    <property type="match status" value="1"/>
</dbReference>
<organism evidence="6 7">
    <name type="scientific">Endozoicomonas montiporae</name>
    <dbReference type="NCBI Taxonomy" id="1027273"/>
    <lineage>
        <taxon>Bacteria</taxon>
        <taxon>Pseudomonadati</taxon>
        <taxon>Pseudomonadota</taxon>
        <taxon>Gammaproteobacteria</taxon>
        <taxon>Oceanospirillales</taxon>
        <taxon>Endozoicomonadaceae</taxon>
        <taxon>Endozoicomonas</taxon>
    </lineage>
</organism>
<name>A0A081N1V4_9GAMM</name>
<dbReference type="Proteomes" id="UP000028006">
    <property type="component" value="Unassembled WGS sequence"/>
</dbReference>
<comment type="similarity">
    <text evidence="2 5">Belongs to the DegT/DnrJ/EryC1 family.</text>
</comment>
<feature type="active site" description="Proton acceptor" evidence="3">
    <location>
        <position position="185"/>
    </location>
</feature>
<gene>
    <name evidence="6" type="ORF">GZ77_17995</name>
</gene>
<keyword evidence="7" id="KW-1185">Reference proteome</keyword>